<dbReference type="GO" id="GO:0003950">
    <property type="term" value="F:NAD+ poly-ADP-ribosyltransferase activity"/>
    <property type="evidence" value="ECO:0007669"/>
    <property type="project" value="TreeGrafter"/>
</dbReference>
<comment type="catalytic activity">
    <reaction evidence="6 7">
        <text>L-arginyl-[protein] + NAD(+) = N(omega)-(ADP-D-ribosyl)-L-arginyl-[protein] + nicotinamide + H(+)</text>
        <dbReference type="Rhea" id="RHEA:19149"/>
        <dbReference type="Rhea" id="RHEA-COMP:10532"/>
        <dbReference type="Rhea" id="RHEA-COMP:15087"/>
        <dbReference type="ChEBI" id="CHEBI:15378"/>
        <dbReference type="ChEBI" id="CHEBI:17154"/>
        <dbReference type="ChEBI" id="CHEBI:29965"/>
        <dbReference type="ChEBI" id="CHEBI:57540"/>
        <dbReference type="ChEBI" id="CHEBI:142554"/>
        <dbReference type="EC" id="2.4.2.31"/>
    </reaction>
</comment>
<dbReference type="InterPro" id="IPR000768">
    <property type="entry name" value="ART"/>
</dbReference>
<dbReference type="Gene3D" id="3.90.176.10">
    <property type="entry name" value="Toxin ADP-ribosyltransferase, Chain A, domain 1"/>
    <property type="match status" value="1"/>
</dbReference>
<evidence type="ECO:0000256" key="3">
    <source>
        <dbReference type="ARBA" id="ARBA00022679"/>
    </source>
</evidence>
<keyword evidence="3 7" id="KW-0808">Transferase</keyword>
<dbReference type="GeneID" id="111670398"/>
<evidence type="ECO:0000256" key="4">
    <source>
        <dbReference type="ARBA" id="ARBA00022695"/>
    </source>
</evidence>
<evidence type="ECO:0000256" key="2">
    <source>
        <dbReference type="ARBA" id="ARBA00022676"/>
    </source>
</evidence>
<evidence type="ECO:0000256" key="7">
    <source>
        <dbReference type="RuleBase" id="RU361228"/>
    </source>
</evidence>
<keyword evidence="5 7" id="KW-0521">NADP</keyword>
<dbReference type="PRINTS" id="PR00970">
    <property type="entry name" value="RIBTRNSFRASE"/>
</dbReference>
<name>A0A3B4YES6_SERLL</name>
<dbReference type="EC" id="2.4.2.31" evidence="7"/>
<dbReference type="Proteomes" id="UP000261360">
    <property type="component" value="Unplaced"/>
</dbReference>
<evidence type="ECO:0000313" key="8">
    <source>
        <dbReference type="Ensembl" id="ENSSLDP00000021529.1"/>
    </source>
</evidence>
<evidence type="ECO:0000256" key="1">
    <source>
        <dbReference type="ARBA" id="ARBA00009558"/>
    </source>
</evidence>
<organism evidence="8 9">
    <name type="scientific">Seriola lalandi dorsalis</name>
    <dbReference type="NCBI Taxonomy" id="1841481"/>
    <lineage>
        <taxon>Eukaryota</taxon>
        <taxon>Metazoa</taxon>
        <taxon>Chordata</taxon>
        <taxon>Craniata</taxon>
        <taxon>Vertebrata</taxon>
        <taxon>Euteleostomi</taxon>
        <taxon>Actinopterygii</taxon>
        <taxon>Neopterygii</taxon>
        <taxon>Teleostei</taxon>
        <taxon>Neoteleostei</taxon>
        <taxon>Acanthomorphata</taxon>
        <taxon>Carangaria</taxon>
        <taxon>Carangiformes</taxon>
        <taxon>Carangidae</taxon>
        <taxon>Seriola</taxon>
    </lineage>
</organism>
<dbReference type="PANTHER" id="PTHR10339">
    <property type="entry name" value="ADP-RIBOSYLTRANSFERASE"/>
    <property type="match status" value="1"/>
</dbReference>
<sequence>MPFKMWDGRKLLLATVVFTSLFYRLAAQETKLLDMAENAVDALYSNCHKETKEKLINSGILEKELNQSQGFKKAWNSKPQCAQQMPGGIKEERLALLAYVNGDGDFLKTFNNEVETMGVNVSTYENQFHFKSLHFLLMHSMKTNKCKTGYFLAEQQYKANVGSKVRLGQFKKVEADFSSFKKFEDLDEKLVFNITSCFFVNMNDNNCTKDIVSALLLSPAEVFTVESVNDKDEKAEGIKYREIVLQHSKVESHHDCYISRSPADVSNQWLVLVLVALSLFFLNC</sequence>
<keyword evidence="9" id="KW-1185">Reference proteome</keyword>
<dbReference type="AlphaFoldDB" id="A0A3B4YES6"/>
<dbReference type="InterPro" id="IPR050999">
    <property type="entry name" value="ADP-ribosyltransferase_ARG"/>
</dbReference>
<dbReference type="Pfam" id="PF01129">
    <property type="entry name" value="ART"/>
    <property type="match status" value="1"/>
</dbReference>
<protein>
    <recommendedName>
        <fullName evidence="7">NAD(P)(+)--arginine ADP-ribosyltransferase</fullName>
        <ecNumber evidence="7">2.4.2.31</ecNumber>
    </recommendedName>
    <alternativeName>
        <fullName evidence="7">Mono(ADP-ribosyl)transferase</fullName>
    </alternativeName>
</protein>
<dbReference type="GO" id="GO:0106274">
    <property type="term" value="F:NAD+-protein-arginine ADP-ribosyltransferase activity"/>
    <property type="evidence" value="ECO:0007669"/>
    <property type="project" value="UniProtKB-EC"/>
</dbReference>
<accession>A0A3B4YES6</accession>
<reference evidence="8" key="1">
    <citation type="submission" date="2025-08" db="UniProtKB">
        <authorList>
            <consortium name="Ensembl"/>
        </authorList>
    </citation>
    <scope>IDENTIFICATION</scope>
</reference>
<dbReference type="OrthoDB" id="423533at2759"/>
<dbReference type="KEGG" id="slal:111670398"/>
<keyword evidence="2 7" id="KW-0328">Glycosyltransferase</keyword>
<dbReference type="GO" id="GO:0016779">
    <property type="term" value="F:nucleotidyltransferase activity"/>
    <property type="evidence" value="ECO:0007669"/>
    <property type="project" value="UniProtKB-KW"/>
</dbReference>
<proteinExistence type="inferred from homology"/>
<dbReference type="SUPFAM" id="SSF56399">
    <property type="entry name" value="ADP-ribosylation"/>
    <property type="match status" value="1"/>
</dbReference>
<dbReference type="Ensembl" id="ENSSLDT00000022240.1">
    <property type="protein sequence ID" value="ENSSLDP00000021529.1"/>
    <property type="gene ID" value="ENSSLDG00000016817.1"/>
</dbReference>
<evidence type="ECO:0000256" key="6">
    <source>
        <dbReference type="ARBA" id="ARBA00047597"/>
    </source>
</evidence>
<dbReference type="GeneTree" id="ENSGT00940000173396"/>
<evidence type="ECO:0000313" key="9">
    <source>
        <dbReference type="Proteomes" id="UP000261360"/>
    </source>
</evidence>
<dbReference type="RefSeq" id="XP_023282868.1">
    <property type="nucleotide sequence ID" value="XM_023427100.1"/>
</dbReference>
<evidence type="ECO:0000256" key="5">
    <source>
        <dbReference type="ARBA" id="ARBA00022857"/>
    </source>
</evidence>
<comment type="similarity">
    <text evidence="1 7">Belongs to the Arg-specific ADP-ribosyltransferase family.</text>
</comment>
<reference evidence="8" key="2">
    <citation type="submission" date="2025-09" db="UniProtKB">
        <authorList>
            <consortium name="Ensembl"/>
        </authorList>
    </citation>
    <scope>IDENTIFICATION</scope>
</reference>
<dbReference type="PANTHER" id="PTHR10339:SF27">
    <property type="entry name" value="NAD(P)(+)--ARGININE ADP-RIBOSYLTRANSFERASE"/>
    <property type="match status" value="1"/>
</dbReference>
<dbReference type="RefSeq" id="XP_023282865.1">
    <property type="nucleotide sequence ID" value="XM_023427097.1"/>
</dbReference>
<keyword evidence="7" id="KW-0520">NAD</keyword>
<keyword evidence="4" id="KW-0548">Nucleotidyltransferase</keyword>